<evidence type="ECO:0000256" key="3">
    <source>
        <dbReference type="ARBA" id="ARBA00023163"/>
    </source>
</evidence>
<dbReference type="Proteomes" id="UP001501183">
    <property type="component" value="Unassembled WGS sequence"/>
</dbReference>
<accession>A0ABP8NZX8</accession>
<dbReference type="InterPro" id="IPR036390">
    <property type="entry name" value="WH_DNA-bd_sf"/>
</dbReference>
<dbReference type="InterPro" id="IPR000835">
    <property type="entry name" value="HTH_MarR-typ"/>
</dbReference>
<sequence>MGETEPGVGPIEAADGDAWALTEAITQLRRSLRSSVREDFAWEALPMAQVEFLQRLAREPGMRIVELARKHRMATNTVSTLVHQMVQAGLVVREPDPQDRRAVQVRLTAAGEARLDAWVRANERRISAALAGLDESERAAIDAAVPALRALAERLDDLG</sequence>
<dbReference type="EMBL" id="BAABFB010000029">
    <property type="protein sequence ID" value="GAA4475703.1"/>
    <property type="molecule type" value="Genomic_DNA"/>
</dbReference>
<dbReference type="SMART" id="SM00347">
    <property type="entry name" value="HTH_MARR"/>
    <property type="match status" value="1"/>
</dbReference>
<dbReference type="InterPro" id="IPR052526">
    <property type="entry name" value="HTH-type_Bedaq_tolerance"/>
</dbReference>
<evidence type="ECO:0000259" key="4">
    <source>
        <dbReference type="PROSITE" id="PS50995"/>
    </source>
</evidence>
<keyword evidence="2" id="KW-0238">DNA-binding</keyword>
<organism evidence="5 6">
    <name type="scientific">Rhodococcus olei</name>
    <dbReference type="NCBI Taxonomy" id="2161675"/>
    <lineage>
        <taxon>Bacteria</taxon>
        <taxon>Bacillati</taxon>
        <taxon>Actinomycetota</taxon>
        <taxon>Actinomycetes</taxon>
        <taxon>Mycobacteriales</taxon>
        <taxon>Nocardiaceae</taxon>
        <taxon>Rhodococcus</taxon>
    </lineage>
</organism>
<evidence type="ECO:0000256" key="1">
    <source>
        <dbReference type="ARBA" id="ARBA00023015"/>
    </source>
</evidence>
<evidence type="ECO:0000313" key="6">
    <source>
        <dbReference type="Proteomes" id="UP001501183"/>
    </source>
</evidence>
<dbReference type="Gene3D" id="1.10.10.10">
    <property type="entry name" value="Winged helix-like DNA-binding domain superfamily/Winged helix DNA-binding domain"/>
    <property type="match status" value="1"/>
</dbReference>
<reference evidence="6" key="1">
    <citation type="journal article" date="2019" name="Int. J. Syst. Evol. Microbiol.">
        <title>The Global Catalogue of Microorganisms (GCM) 10K type strain sequencing project: providing services to taxonomists for standard genome sequencing and annotation.</title>
        <authorList>
            <consortium name="The Broad Institute Genomics Platform"/>
            <consortium name="The Broad Institute Genome Sequencing Center for Infectious Disease"/>
            <person name="Wu L."/>
            <person name="Ma J."/>
        </authorList>
    </citation>
    <scope>NUCLEOTIDE SEQUENCE [LARGE SCALE GENOMIC DNA]</scope>
    <source>
        <strain evidence="6">JCM 32206</strain>
    </source>
</reference>
<dbReference type="InterPro" id="IPR023187">
    <property type="entry name" value="Tscrpt_reg_MarR-type_CS"/>
</dbReference>
<dbReference type="InterPro" id="IPR036388">
    <property type="entry name" value="WH-like_DNA-bd_sf"/>
</dbReference>
<protein>
    <submittedName>
        <fullName evidence="5">MarR family transcriptional regulator</fullName>
    </submittedName>
</protein>
<gene>
    <name evidence="5" type="ORF">GCM10023094_13680</name>
</gene>
<name>A0ABP8NZX8_9NOCA</name>
<dbReference type="PROSITE" id="PS50995">
    <property type="entry name" value="HTH_MARR_2"/>
    <property type="match status" value="1"/>
</dbReference>
<keyword evidence="6" id="KW-1185">Reference proteome</keyword>
<dbReference type="PROSITE" id="PS01117">
    <property type="entry name" value="HTH_MARR_1"/>
    <property type="match status" value="1"/>
</dbReference>
<evidence type="ECO:0000256" key="2">
    <source>
        <dbReference type="ARBA" id="ARBA00023125"/>
    </source>
</evidence>
<evidence type="ECO:0000313" key="5">
    <source>
        <dbReference type="EMBL" id="GAA4475703.1"/>
    </source>
</evidence>
<dbReference type="Pfam" id="PF01047">
    <property type="entry name" value="MarR"/>
    <property type="match status" value="1"/>
</dbReference>
<dbReference type="SUPFAM" id="SSF46785">
    <property type="entry name" value="Winged helix' DNA-binding domain"/>
    <property type="match status" value="1"/>
</dbReference>
<feature type="domain" description="HTH marR-type" evidence="4">
    <location>
        <begin position="18"/>
        <end position="157"/>
    </location>
</feature>
<dbReference type="RefSeq" id="WP_345343030.1">
    <property type="nucleotide sequence ID" value="NZ_BAABFB010000029.1"/>
</dbReference>
<dbReference type="PANTHER" id="PTHR39515:SF2">
    <property type="entry name" value="HTH-TYPE TRANSCRIPTIONAL REGULATOR RV0880"/>
    <property type="match status" value="1"/>
</dbReference>
<proteinExistence type="predicted"/>
<keyword evidence="3" id="KW-0804">Transcription</keyword>
<keyword evidence="1" id="KW-0805">Transcription regulation</keyword>
<dbReference type="PANTHER" id="PTHR39515">
    <property type="entry name" value="CONSERVED PROTEIN"/>
    <property type="match status" value="1"/>
</dbReference>
<comment type="caution">
    <text evidence="5">The sequence shown here is derived from an EMBL/GenBank/DDBJ whole genome shotgun (WGS) entry which is preliminary data.</text>
</comment>